<dbReference type="PANTHER" id="PTHR31087:SF22">
    <property type="entry name" value="PROTEIN LURP-ONE-RELATED 8"/>
    <property type="match status" value="1"/>
</dbReference>
<evidence type="ECO:0000313" key="2">
    <source>
        <dbReference type="EnsemblPlants" id="Kaladp0006s0098.1.v1.1"/>
    </source>
</evidence>
<evidence type="ECO:0008006" key="4">
    <source>
        <dbReference type="Google" id="ProtNLM"/>
    </source>
</evidence>
<comment type="similarity">
    <text evidence="1">Belongs to the LOR family.</text>
</comment>
<dbReference type="Proteomes" id="UP000594263">
    <property type="component" value="Unplaced"/>
</dbReference>
<evidence type="ECO:0000313" key="3">
    <source>
        <dbReference type="Proteomes" id="UP000594263"/>
    </source>
</evidence>
<name>A0A7N0RAT2_KALFE</name>
<evidence type="ECO:0000256" key="1">
    <source>
        <dbReference type="ARBA" id="ARBA00005437"/>
    </source>
</evidence>
<dbReference type="PANTHER" id="PTHR31087">
    <property type="match status" value="1"/>
</dbReference>
<dbReference type="Gene3D" id="2.40.160.200">
    <property type="entry name" value="LURP1-related"/>
    <property type="match status" value="1"/>
</dbReference>
<reference evidence="2" key="1">
    <citation type="submission" date="2021-01" db="UniProtKB">
        <authorList>
            <consortium name="EnsemblPlants"/>
        </authorList>
    </citation>
    <scope>IDENTIFICATION</scope>
</reference>
<proteinExistence type="inferred from homology"/>
<dbReference type="Pfam" id="PF04525">
    <property type="entry name" value="LOR"/>
    <property type="match status" value="1"/>
</dbReference>
<accession>A0A7N0RAT2</accession>
<dbReference type="OMA" id="YDHKRRP"/>
<keyword evidence="3" id="KW-1185">Reference proteome</keyword>
<dbReference type="InterPro" id="IPR007612">
    <property type="entry name" value="LOR"/>
</dbReference>
<sequence>MPKLLGVAKKVHPNAAAATGPVSDASSSSYSSAHRDTQTSVKSTVLTVWKKSLLMNCSGFTVFDALGNLLYRVDNYLAGSKSEILLMDASGNPLFTVRRKRLTLGDNWLVYDGETTVKPRFSATKKSVNFRNAKCLAQVSAGSTSEDGSSKQSSPSFKNTVYEVEGSYGQRSCVIYDRDRRHVAEIKRKEAAVGGADFGTDVFRLVVQPEMDSSVAMAVVILLDQMFEASSRRCSP</sequence>
<dbReference type="Gramene" id="Kaladp0006s0098.1.v1.1">
    <property type="protein sequence ID" value="Kaladp0006s0098.1.v1.1"/>
    <property type="gene ID" value="Kaladp0006s0098.v1.1"/>
</dbReference>
<dbReference type="AlphaFoldDB" id="A0A7N0RAT2"/>
<dbReference type="SUPFAM" id="SSF54518">
    <property type="entry name" value="Tubby C-terminal domain-like"/>
    <property type="match status" value="1"/>
</dbReference>
<dbReference type="EnsemblPlants" id="Kaladp0006s0098.1.v1.1">
    <property type="protein sequence ID" value="Kaladp0006s0098.1.v1.1"/>
    <property type="gene ID" value="Kaladp0006s0098.v1.1"/>
</dbReference>
<dbReference type="InterPro" id="IPR025659">
    <property type="entry name" value="Tubby-like_C"/>
</dbReference>
<dbReference type="InterPro" id="IPR038595">
    <property type="entry name" value="LOR_sf"/>
</dbReference>
<protein>
    <recommendedName>
        <fullName evidence="4">Protein LURP-one-related 8</fullName>
    </recommendedName>
</protein>
<organism evidence="2 3">
    <name type="scientific">Kalanchoe fedtschenkoi</name>
    <name type="common">Lavender scallops</name>
    <name type="synonym">South American air plant</name>
    <dbReference type="NCBI Taxonomy" id="63787"/>
    <lineage>
        <taxon>Eukaryota</taxon>
        <taxon>Viridiplantae</taxon>
        <taxon>Streptophyta</taxon>
        <taxon>Embryophyta</taxon>
        <taxon>Tracheophyta</taxon>
        <taxon>Spermatophyta</taxon>
        <taxon>Magnoliopsida</taxon>
        <taxon>eudicotyledons</taxon>
        <taxon>Gunneridae</taxon>
        <taxon>Pentapetalae</taxon>
        <taxon>Saxifragales</taxon>
        <taxon>Crassulaceae</taxon>
        <taxon>Kalanchoe</taxon>
    </lineage>
</organism>